<dbReference type="Proteomes" id="UP000789702">
    <property type="component" value="Unassembled WGS sequence"/>
</dbReference>
<dbReference type="EMBL" id="CAJVPU010000895">
    <property type="protein sequence ID" value="CAG8465751.1"/>
    <property type="molecule type" value="Genomic_DNA"/>
</dbReference>
<comment type="caution">
    <text evidence="1">The sequence shown here is derived from an EMBL/GenBank/DDBJ whole genome shotgun (WGS) entry which is preliminary data.</text>
</comment>
<gene>
    <name evidence="1" type="ORF">DHETER_LOCUS1488</name>
</gene>
<protein>
    <submittedName>
        <fullName evidence="1">6453_t:CDS:1</fullName>
    </submittedName>
</protein>
<accession>A0ACA9KCY6</accession>
<sequence>MQSQPPPGFVLPNILSSPTLKCQDNLTNWIVKPISQDKQAKIDKKLLDAVIYDNLAFRIVKNPYFHEFLKELAPNYSPPSAETLSTKILNISFSTYLAKKFKVMSSLTDITVALDG</sequence>
<organism evidence="1 2">
    <name type="scientific">Dentiscutata heterogama</name>
    <dbReference type="NCBI Taxonomy" id="1316150"/>
    <lineage>
        <taxon>Eukaryota</taxon>
        <taxon>Fungi</taxon>
        <taxon>Fungi incertae sedis</taxon>
        <taxon>Mucoromycota</taxon>
        <taxon>Glomeromycotina</taxon>
        <taxon>Glomeromycetes</taxon>
        <taxon>Diversisporales</taxon>
        <taxon>Gigasporaceae</taxon>
        <taxon>Dentiscutata</taxon>
    </lineage>
</organism>
<evidence type="ECO:0000313" key="2">
    <source>
        <dbReference type="Proteomes" id="UP000789702"/>
    </source>
</evidence>
<evidence type="ECO:0000313" key="1">
    <source>
        <dbReference type="EMBL" id="CAG8465751.1"/>
    </source>
</evidence>
<reference evidence="1" key="1">
    <citation type="submission" date="2021-06" db="EMBL/GenBank/DDBJ databases">
        <authorList>
            <person name="Kallberg Y."/>
            <person name="Tangrot J."/>
            <person name="Rosling A."/>
        </authorList>
    </citation>
    <scope>NUCLEOTIDE SEQUENCE</scope>
    <source>
        <strain evidence="1">IL203A</strain>
    </source>
</reference>
<keyword evidence="2" id="KW-1185">Reference proteome</keyword>
<name>A0ACA9KCY6_9GLOM</name>
<proteinExistence type="predicted"/>